<reference evidence="10 11" key="1">
    <citation type="journal article" date="2017" name="Gene Rep">
        <title>The ribosomal RNA operon (rrn) of Campylobacter concisus supports molecular typing to genomospecies level.</title>
        <authorList>
            <person name="Huq M."/>
            <person name="Van T.T.H."/>
            <person name="Gurtler V."/>
            <person name="Elshagmani E."/>
            <person name="Allemailem K.S."/>
            <person name="Smooker P.M."/>
            <person name="Istivan T.S."/>
        </authorList>
    </citation>
    <scope>NUCLEOTIDE SEQUENCE [LARGE SCALE GENOMIC DNA]</scope>
    <source>
        <strain evidence="10 11">RCH 26</strain>
    </source>
</reference>
<name>A0A1X0U527_9BACT</name>
<organism evidence="10 11">
    <name type="scientific">Campylobacter concisus</name>
    <dbReference type="NCBI Taxonomy" id="199"/>
    <lineage>
        <taxon>Bacteria</taxon>
        <taxon>Pseudomonadati</taxon>
        <taxon>Campylobacterota</taxon>
        <taxon>Epsilonproteobacteria</taxon>
        <taxon>Campylobacterales</taxon>
        <taxon>Campylobacteraceae</taxon>
        <taxon>Campylobacter</taxon>
    </lineage>
</organism>
<comment type="similarity">
    <text evidence="1 8">Belongs to the complex I 23 kDa subunit family.</text>
</comment>
<comment type="catalytic activity">
    <reaction evidence="8">
        <text>a quinone + NADH + 5 H(+)(in) = a quinol + NAD(+) + 4 H(+)(out)</text>
        <dbReference type="Rhea" id="RHEA:57888"/>
        <dbReference type="ChEBI" id="CHEBI:15378"/>
        <dbReference type="ChEBI" id="CHEBI:24646"/>
        <dbReference type="ChEBI" id="CHEBI:57540"/>
        <dbReference type="ChEBI" id="CHEBI:57945"/>
        <dbReference type="ChEBI" id="CHEBI:132124"/>
    </reaction>
</comment>
<comment type="subcellular location">
    <subcellularLocation>
        <location evidence="8">Cell membrane</location>
        <topology evidence="8">Peripheral membrane protein</topology>
    </subcellularLocation>
</comment>
<evidence type="ECO:0000259" key="9">
    <source>
        <dbReference type="PROSITE" id="PS51379"/>
    </source>
</evidence>
<dbReference type="NCBIfam" id="NF004542">
    <property type="entry name" value="PRK05888.2-3"/>
    <property type="match status" value="1"/>
</dbReference>
<dbReference type="GO" id="GO:0050136">
    <property type="term" value="F:NADH dehydrogenase (quinone) (non-electrogenic) activity"/>
    <property type="evidence" value="ECO:0007669"/>
    <property type="project" value="UniProtKB-UniRule"/>
</dbReference>
<dbReference type="AlphaFoldDB" id="A0A1X0U527"/>
<keyword evidence="8" id="KW-0520">NAD</keyword>
<keyword evidence="6 8" id="KW-0408">Iron</keyword>
<dbReference type="InterPro" id="IPR010226">
    <property type="entry name" value="NADH_quinone_OxRdtase_chainI"/>
</dbReference>
<accession>A0A1X0U527</accession>
<evidence type="ECO:0000313" key="10">
    <source>
        <dbReference type="EMBL" id="ORI10644.1"/>
    </source>
</evidence>
<dbReference type="GO" id="GO:0005506">
    <property type="term" value="F:iron ion binding"/>
    <property type="evidence" value="ECO:0007669"/>
    <property type="project" value="UniProtKB-UniRule"/>
</dbReference>
<dbReference type="Gene3D" id="3.30.70.3270">
    <property type="match status" value="1"/>
</dbReference>
<evidence type="ECO:0000256" key="1">
    <source>
        <dbReference type="ARBA" id="ARBA00010277"/>
    </source>
</evidence>
<dbReference type="PROSITE" id="PS00198">
    <property type="entry name" value="4FE4S_FER_1"/>
    <property type="match status" value="1"/>
</dbReference>
<comment type="cofactor">
    <cofactor evidence="8">
        <name>[4Fe-4S] cluster</name>
        <dbReference type="ChEBI" id="CHEBI:49883"/>
    </cofactor>
    <text evidence="8">Binds 2 [4Fe-4S] clusters per subunit.</text>
</comment>
<evidence type="ECO:0000256" key="3">
    <source>
        <dbReference type="ARBA" id="ARBA00022723"/>
    </source>
</evidence>
<dbReference type="PROSITE" id="PS51379">
    <property type="entry name" value="4FE4S_FER_2"/>
    <property type="match status" value="2"/>
</dbReference>
<feature type="domain" description="4Fe-4S ferredoxin-type" evidence="9">
    <location>
        <begin position="113"/>
        <end position="142"/>
    </location>
</feature>
<dbReference type="GO" id="GO:0009060">
    <property type="term" value="P:aerobic respiration"/>
    <property type="evidence" value="ECO:0007669"/>
    <property type="project" value="TreeGrafter"/>
</dbReference>
<sequence>MSEKKYILIDEKLKPKSAFDKFKHFIVATFKPDLLIGLKVTIKQMLFSKSHTLKYPMQKMELNARYRGIHKLLKFVESENERCIGCGLCEKICVSNCISMKTSLGEDGRKKVASYSINLSRCVYCGFCADVCPELAIVCGTEYEVASEHRAIFGTKDEFLTKDKFLKDQSEFEGYGALAKNSDSLVKKTPNAFISESENETKVVSDINLQRVKNV</sequence>
<keyword evidence="4" id="KW-0677">Repeat</keyword>
<dbReference type="InterPro" id="IPR017896">
    <property type="entry name" value="4Fe4S_Fe-S-bd"/>
</dbReference>
<feature type="binding site" evidence="8">
    <location>
        <position position="122"/>
    </location>
    <ligand>
        <name>[4Fe-4S] cluster</name>
        <dbReference type="ChEBI" id="CHEBI:49883"/>
        <label>2</label>
    </ligand>
</feature>
<keyword evidence="8" id="KW-1003">Cell membrane</keyword>
<dbReference type="EC" id="7.1.1.-" evidence="8"/>
<dbReference type="GO" id="GO:0048038">
    <property type="term" value="F:quinone binding"/>
    <property type="evidence" value="ECO:0007669"/>
    <property type="project" value="UniProtKB-KW"/>
</dbReference>
<feature type="binding site" evidence="8">
    <location>
        <position position="128"/>
    </location>
    <ligand>
        <name>[4Fe-4S] cluster</name>
        <dbReference type="ChEBI" id="CHEBI:49883"/>
        <label>2</label>
    </ligand>
</feature>
<feature type="domain" description="4Fe-4S ferredoxin-type" evidence="9">
    <location>
        <begin position="74"/>
        <end position="103"/>
    </location>
</feature>
<feature type="binding site" evidence="8">
    <location>
        <position position="89"/>
    </location>
    <ligand>
        <name>[4Fe-4S] cluster</name>
        <dbReference type="ChEBI" id="CHEBI:49883"/>
        <label>1</label>
    </ligand>
</feature>
<evidence type="ECO:0000256" key="2">
    <source>
        <dbReference type="ARBA" id="ARBA00022485"/>
    </source>
</evidence>
<dbReference type="PANTHER" id="PTHR10849">
    <property type="entry name" value="NADH DEHYDROGENASE UBIQUINONE IRON-SULFUR PROTEIN 8, MITOCHONDRIAL"/>
    <property type="match status" value="1"/>
</dbReference>
<feature type="binding site" evidence="8">
    <location>
        <position position="132"/>
    </location>
    <ligand>
        <name>[4Fe-4S] cluster</name>
        <dbReference type="ChEBI" id="CHEBI:49883"/>
        <label>1</label>
    </ligand>
</feature>
<evidence type="ECO:0000256" key="5">
    <source>
        <dbReference type="ARBA" id="ARBA00022967"/>
    </source>
</evidence>
<dbReference type="Pfam" id="PF12838">
    <property type="entry name" value="Fer4_7"/>
    <property type="match status" value="1"/>
</dbReference>
<evidence type="ECO:0000256" key="7">
    <source>
        <dbReference type="ARBA" id="ARBA00023014"/>
    </source>
</evidence>
<protein>
    <recommendedName>
        <fullName evidence="8">NADH-quinone oxidoreductase subunit I</fullName>
        <ecNumber evidence="8">7.1.1.-</ecNumber>
    </recommendedName>
    <alternativeName>
        <fullName evidence="8">NADH dehydrogenase I subunit I</fullName>
    </alternativeName>
    <alternativeName>
        <fullName evidence="8">NDH-1 subunit I</fullName>
    </alternativeName>
</protein>
<comment type="function">
    <text evidence="8">NDH-1 shuttles electrons from NADH, via FMN and iron-sulfur (Fe-S) centers, to quinones in the respiratory chain. The immediate electron acceptor for the enzyme in this species is believed to be ubiquinone. Couples the redox reaction to proton translocation (for every two electrons transferred, four hydrogen ions are translocated across the cytoplasmic membrane), and thus conserves the redox energy in a proton gradient.</text>
</comment>
<dbReference type="GO" id="GO:0005886">
    <property type="term" value="C:plasma membrane"/>
    <property type="evidence" value="ECO:0007669"/>
    <property type="project" value="UniProtKB-SubCell"/>
</dbReference>
<dbReference type="PANTHER" id="PTHR10849:SF20">
    <property type="entry name" value="NADH DEHYDROGENASE [UBIQUINONE] IRON-SULFUR PROTEIN 8, MITOCHONDRIAL"/>
    <property type="match status" value="1"/>
</dbReference>
<proteinExistence type="inferred from homology"/>
<keyword evidence="3 8" id="KW-0479">Metal-binding</keyword>
<keyword evidence="5 8" id="KW-1278">Translocase</keyword>
<keyword evidence="8" id="KW-0874">Quinone</keyword>
<evidence type="ECO:0000256" key="6">
    <source>
        <dbReference type="ARBA" id="ARBA00023004"/>
    </source>
</evidence>
<evidence type="ECO:0000313" key="11">
    <source>
        <dbReference type="Proteomes" id="UP000192671"/>
    </source>
</evidence>
<dbReference type="SUPFAM" id="SSF54862">
    <property type="entry name" value="4Fe-4S ferredoxins"/>
    <property type="match status" value="1"/>
</dbReference>
<feature type="binding site" evidence="8">
    <location>
        <position position="86"/>
    </location>
    <ligand>
        <name>[4Fe-4S] cluster</name>
        <dbReference type="ChEBI" id="CHEBI:49883"/>
        <label>1</label>
    </ligand>
</feature>
<evidence type="ECO:0000256" key="4">
    <source>
        <dbReference type="ARBA" id="ARBA00022737"/>
    </source>
</evidence>
<dbReference type="HAMAP" id="MF_01351">
    <property type="entry name" value="NDH1_NuoI"/>
    <property type="match status" value="1"/>
</dbReference>
<comment type="subunit">
    <text evidence="8">NDH-1 is composed of 14 different subunits. Subunits NuoA, H, J, K, L, M, N constitute the membrane sector of the complex.</text>
</comment>
<feature type="binding site" evidence="8">
    <location>
        <position position="83"/>
    </location>
    <ligand>
        <name>[4Fe-4S] cluster</name>
        <dbReference type="ChEBI" id="CHEBI:49883"/>
        <label>1</label>
    </ligand>
</feature>
<dbReference type="EMBL" id="LVWL01000002">
    <property type="protein sequence ID" value="ORI10644.1"/>
    <property type="molecule type" value="Genomic_DNA"/>
</dbReference>
<dbReference type="InterPro" id="IPR017900">
    <property type="entry name" value="4Fe4S_Fe_S_CS"/>
</dbReference>
<gene>
    <name evidence="8" type="primary">nuoI</name>
    <name evidence="10" type="ORF">A3835_08820</name>
</gene>
<dbReference type="NCBIfam" id="TIGR01971">
    <property type="entry name" value="NuoI"/>
    <property type="match status" value="1"/>
</dbReference>
<dbReference type="Proteomes" id="UP000192671">
    <property type="component" value="Unassembled WGS sequence"/>
</dbReference>
<keyword evidence="7 8" id="KW-0411">Iron-sulfur</keyword>
<comment type="caution">
    <text evidence="10">The sequence shown here is derived from an EMBL/GenBank/DDBJ whole genome shotgun (WGS) entry which is preliminary data.</text>
</comment>
<keyword evidence="8" id="KW-0472">Membrane</keyword>
<feature type="binding site" evidence="8">
    <location>
        <position position="125"/>
    </location>
    <ligand>
        <name>[4Fe-4S] cluster</name>
        <dbReference type="ChEBI" id="CHEBI:49883"/>
        <label>2</label>
    </ligand>
</feature>
<keyword evidence="2 8" id="KW-0004">4Fe-4S</keyword>
<evidence type="ECO:0000256" key="8">
    <source>
        <dbReference type="HAMAP-Rule" id="MF_01351"/>
    </source>
</evidence>
<dbReference type="GO" id="GO:0051539">
    <property type="term" value="F:4 iron, 4 sulfur cluster binding"/>
    <property type="evidence" value="ECO:0007669"/>
    <property type="project" value="UniProtKB-KW"/>
</dbReference>
<keyword evidence="8" id="KW-0830">Ubiquinone</keyword>
<feature type="binding site" evidence="8">
    <location>
        <position position="93"/>
    </location>
    <ligand>
        <name>[4Fe-4S] cluster</name>
        <dbReference type="ChEBI" id="CHEBI:49883"/>
        <label>2</label>
    </ligand>
</feature>